<gene>
    <name evidence="1" type="ORF">EPI10_015608</name>
</gene>
<dbReference type="GO" id="GO:0003964">
    <property type="term" value="F:RNA-directed DNA polymerase activity"/>
    <property type="evidence" value="ECO:0007669"/>
    <property type="project" value="UniProtKB-KW"/>
</dbReference>
<keyword evidence="2" id="KW-1185">Reference proteome</keyword>
<dbReference type="PANTHER" id="PTHR46890:SF48">
    <property type="entry name" value="RNA-DIRECTED DNA POLYMERASE"/>
    <property type="match status" value="1"/>
</dbReference>
<name>A0A5B6VLC7_9ROSI</name>
<organism evidence="1 2">
    <name type="scientific">Gossypium australe</name>
    <dbReference type="NCBI Taxonomy" id="47621"/>
    <lineage>
        <taxon>Eukaryota</taxon>
        <taxon>Viridiplantae</taxon>
        <taxon>Streptophyta</taxon>
        <taxon>Embryophyta</taxon>
        <taxon>Tracheophyta</taxon>
        <taxon>Spermatophyta</taxon>
        <taxon>Magnoliopsida</taxon>
        <taxon>eudicotyledons</taxon>
        <taxon>Gunneridae</taxon>
        <taxon>Pentapetalae</taxon>
        <taxon>rosids</taxon>
        <taxon>malvids</taxon>
        <taxon>Malvales</taxon>
        <taxon>Malvaceae</taxon>
        <taxon>Malvoideae</taxon>
        <taxon>Gossypium</taxon>
    </lineage>
</organism>
<keyword evidence="1" id="KW-0808">Transferase</keyword>
<sequence>MDGFPTLFFQKYWHVVGKEELQMKCHNLGLFCNVLYKIVAKRIANRLRKIPNVCIDEAQGVFVPRRKISDNIIIAYEWLHAFKKKQRGSRGSFALKMDMRLGDFFWPTRGLRQEDPLSPYLFIICVERVSSLLNLAKEEGSILGERVGRLGLIVTHLLFADNSILFGKASEEGASAMKAILLEYEGVSSQVVNIDKSLERIQDVLSVQLGLPTLTERSKKEGFVTFKERELQCAASSIGGKKVFIKSILQTILIYAIQCFLLPITLCRELKGIMSKFWWCNSRTKYISANGNYYACRNVMTGDFMSSRLRSYPSYTWRSIWGVRRLLENGCGWRVSSGDVINIWNDSWPLGPG</sequence>
<comment type="caution">
    <text evidence="1">The sequence shown here is derived from an EMBL/GenBank/DDBJ whole genome shotgun (WGS) entry which is preliminary data.</text>
</comment>
<keyword evidence="1" id="KW-0548">Nucleotidyltransferase</keyword>
<dbReference type="AlphaFoldDB" id="A0A5B6VLC7"/>
<evidence type="ECO:0000313" key="1">
    <source>
        <dbReference type="EMBL" id="KAA3469857.1"/>
    </source>
</evidence>
<accession>A0A5B6VLC7</accession>
<dbReference type="Proteomes" id="UP000325315">
    <property type="component" value="Unassembled WGS sequence"/>
</dbReference>
<protein>
    <submittedName>
        <fullName evidence="1">Reverse transcriptase</fullName>
    </submittedName>
</protein>
<dbReference type="InterPro" id="IPR052343">
    <property type="entry name" value="Retrotransposon-Effector_Assoc"/>
</dbReference>
<reference evidence="2" key="1">
    <citation type="journal article" date="2019" name="Plant Biotechnol. J.">
        <title>Genome sequencing of the Australian wild diploid species Gossypium australe highlights disease resistance and delayed gland morphogenesis.</title>
        <authorList>
            <person name="Cai Y."/>
            <person name="Cai X."/>
            <person name="Wang Q."/>
            <person name="Wang P."/>
            <person name="Zhang Y."/>
            <person name="Cai C."/>
            <person name="Xu Y."/>
            <person name="Wang K."/>
            <person name="Zhou Z."/>
            <person name="Wang C."/>
            <person name="Geng S."/>
            <person name="Li B."/>
            <person name="Dong Q."/>
            <person name="Hou Y."/>
            <person name="Wang H."/>
            <person name="Ai P."/>
            <person name="Liu Z."/>
            <person name="Yi F."/>
            <person name="Sun M."/>
            <person name="An G."/>
            <person name="Cheng J."/>
            <person name="Zhang Y."/>
            <person name="Shi Q."/>
            <person name="Xie Y."/>
            <person name="Shi X."/>
            <person name="Chang Y."/>
            <person name="Huang F."/>
            <person name="Chen Y."/>
            <person name="Hong S."/>
            <person name="Mi L."/>
            <person name="Sun Q."/>
            <person name="Zhang L."/>
            <person name="Zhou B."/>
            <person name="Peng R."/>
            <person name="Zhang X."/>
            <person name="Liu F."/>
        </authorList>
    </citation>
    <scope>NUCLEOTIDE SEQUENCE [LARGE SCALE GENOMIC DNA]</scope>
    <source>
        <strain evidence="2">cv. PA1801</strain>
    </source>
</reference>
<keyword evidence="1" id="KW-0695">RNA-directed DNA polymerase</keyword>
<proteinExistence type="predicted"/>
<evidence type="ECO:0000313" key="2">
    <source>
        <dbReference type="Proteomes" id="UP000325315"/>
    </source>
</evidence>
<dbReference type="PANTHER" id="PTHR46890">
    <property type="entry name" value="NON-LTR RETROLELEMENT REVERSE TRANSCRIPTASE-LIKE PROTEIN-RELATED"/>
    <property type="match status" value="1"/>
</dbReference>
<dbReference type="EMBL" id="SMMG02000006">
    <property type="protein sequence ID" value="KAA3469857.1"/>
    <property type="molecule type" value="Genomic_DNA"/>
</dbReference>